<comment type="caution">
    <text evidence="7">The sequence shown here is derived from an EMBL/GenBank/DDBJ whole genome shotgun (WGS) entry which is preliminary data.</text>
</comment>
<reference evidence="7 8" key="1">
    <citation type="submission" date="2017-11" db="EMBL/GenBank/DDBJ databases">
        <title>Evolution of Phototrophy in the Chloroflexi Phylum Driven by Horizontal Gene Transfer.</title>
        <authorList>
            <person name="Ward L.M."/>
            <person name="Hemp J."/>
            <person name="Shih P.M."/>
            <person name="Mcglynn S.E."/>
            <person name="Fischer W."/>
        </authorList>
    </citation>
    <scope>NUCLEOTIDE SEQUENCE [LARGE SCALE GENOMIC DNA]</scope>
    <source>
        <strain evidence="7">JP3_13</strain>
    </source>
</reference>
<protein>
    <recommendedName>
        <fullName evidence="6">MPN domain-containing protein</fullName>
    </recommendedName>
</protein>
<keyword evidence="3" id="KW-0378">Hydrolase</keyword>
<proteinExistence type="predicted"/>
<feature type="domain" description="MPN" evidence="6">
    <location>
        <begin position="4"/>
        <end position="137"/>
    </location>
</feature>
<dbReference type="PANTHER" id="PTHR34858">
    <property type="entry name" value="CYSO-CYSTEINE PEPTIDASE"/>
    <property type="match status" value="1"/>
</dbReference>
<dbReference type="GO" id="GO:0008270">
    <property type="term" value="F:zinc ion binding"/>
    <property type="evidence" value="ECO:0007669"/>
    <property type="project" value="TreeGrafter"/>
</dbReference>
<keyword evidence="4" id="KW-0862">Zinc</keyword>
<keyword evidence="5" id="KW-0482">Metalloprotease</keyword>
<evidence type="ECO:0000256" key="1">
    <source>
        <dbReference type="ARBA" id="ARBA00022670"/>
    </source>
</evidence>
<dbReference type="InterPro" id="IPR051929">
    <property type="entry name" value="VirAsm_ModProt"/>
</dbReference>
<organism evidence="7 8">
    <name type="scientific">Candidatus Thermofonsia Clade 1 bacterium</name>
    <dbReference type="NCBI Taxonomy" id="2364210"/>
    <lineage>
        <taxon>Bacteria</taxon>
        <taxon>Bacillati</taxon>
        <taxon>Chloroflexota</taxon>
        <taxon>Candidatus Thermofontia</taxon>
        <taxon>Candidatus Thermofonsia Clade 1</taxon>
    </lineage>
</organism>
<accession>A0A2M8PE36</accession>
<dbReference type="AlphaFoldDB" id="A0A2M8PE36"/>
<dbReference type="InterPro" id="IPR037518">
    <property type="entry name" value="MPN"/>
</dbReference>
<dbReference type="GO" id="GO:0006508">
    <property type="term" value="P:proteolysis"/>
    <property type="evidence" value="ECO:0007669"/>
    <property type="project" value="UniProtKB-KW"/>
</dbReference>
<dbReference type="EMBL" id="PGTM01000110">
    <property type="protein sequence ID" value="PJF35791.1"/>
    <property type="molecule type" value="Genomic_DNA"/>
</dbReference>
<dbReference type="InterPro" id="IPR028090">
    <property type="entry name" value="JAB_dom_prok"/>
</dbReference>
<dbReference type="SUPFAM" id="SSF102712">
    <property type="entry name" value="JAB1/MPN domain"/>
    <property type="match status" value="1"/>
</dbReference>
<keyword evidence="2" id="KW-0479">Metal-binding</keyword>
<evidence type="ECO:0000259" key="6">
    <source>
        <dbReference type="PROSITE" id="PS50249"/>
    </source>
</evidence>
<keyword evidence="1" id="KW-0645">Protease</keyword>
<dbReference type="CDD" id="cd08070">
    <property type="entry name" value="MPN_like"/>
    <property type="match status" value="1"/>
</dbReference>
<evidence type="ECO:0000256" key="3">
    <source>
        <dbReference type="ARBA" id="ARBA00022801"/>
    </source>
</evidence>
<sequence>MPLALSLPSTLRRALQAEAQRGAPNEVCGLLGGVQRGPLFQAACYMPVPNCAATPQMRFAMQPEAMVAAILALQRAGYAPIGVYHSHPHSAPVPSAVDIAEGAWQATPYLIIGYAATQPSLAAWLIEGRSFTHLALI</sequence>
<dbReference type="Proteomes" id="UP000229681">
    <property type="component" value="Unassembled WGS sequence"/>
</dbReference>
<evidence type="ECO:0000313" key="8">
    <source>
        <dbReference type="Proteomes" id="UP000229681"/>
    </source>
</evidence>
<evidence type="ECO:0000313" key="7">
    <source>
        <dbReference type="EMBL" id="PJF35791.1"/>
    </source>
</evidence>
<name>A0A2M8PE36_9CHLR</name>
<dbReference type="Pfam" id="PF14464">
    <property type="entry name" value="Prok-JAB"/>
    <property type="match status" value="1"/>
</dbReference>
<dbReference type="GO" id="GO:0008235">
    <property type="term" value="F:metalloexopeptidase activity"/>
    <property type="evidence" value="ECO:0007669"/>
    <property type="project" value="TreeGrafter"/>
</dbReference>
<dbReference type="PROSITE" id="PS50249">
    <property type="entry name" value="MPN"/>
    <property type="match status" value="1"/>
</dbReference>
<evidence type="ECO:0000256" key="2">
    <source>
        <dbReference type="ARBA" id="ARBA00022723"/>
    </source>
</evidence>
<dbReference type="Gene3D" id="3.40.140.10">
    <property type="entry name" value="Cytidine Deaminase, domain 2"/>
    <property type="match status" value="1"/>
</dbReference>
<evidence type="ECO:0000256" key="5">
    <source>
        <dbReference type="ARBA" id="ARBA00023049"/>
    </source>
</evidence>
<dbReference type="PANTHER" id="PTHR34858:SF1">
    <property type="entry name" value="CYSO-CYSTEINE PEPTIDASE"/>
    <property type="match status" value="1"/>
</dbReference>
<evidence type="ECO:0000256" key="4">
    <source>
        <dbReference type="ARBA" id="ARBA00022833"/>
    </source>
</evidence>
<gene>
    <name evidence="7" type="ORF">CUN49_08740</name>
</gene>